<dbReference type="Pfam" id="PF07992">
    <property type="entry name" value="Pyr_redox_2"/>
    <property type="match status" value="1"/>
</dbReference>
<dbReference type="GO" id="GO:0005737">
    <property type="term" value="C:cytoplasm"/>
    <property type="evidence" value="ECO:0007669"/>
    <property type="project" value="TreeGrafter"/>
</dbReference>
<protein>
    <recommendedName>
        <fullName evidence="9">Pyridine nucleotide-disulfide oxidoreductase</fullName>
    </recommendedName>
</protein>
<dbReference type="Gene3D" id="3.30.390.30">
    <property type="match status" value="1"/>
</dbReference>
<evidence type="ECO:0000313" key="7">
    <source>
        <dbReference type="EMBL" id="KRO95381.1"/>
    </source>
</evidence>
<evidence type="ECO:0000313" key="8">
    <source>
        <dbReference type="Proteomes" id="UP000051027"/>
    </source>
</evidence>
<dbReference type="AlphaFoldDB" id="A0A0R2U788"/>
<keyword evidence="2" id="KW-0285">Flavoprotein</keyword>
<dbReference type="Gene3D" id="3.50.50.60">
    <property type="entry name" value="FAD/NAD(P)-binding domain"/>
    <property type="match status" value="2"/>
</dbReference>
<dbReference type="Proteomes" id="UP000051027">
    <property type="component" value="Unassembled WGS sequence"/>
</dbReference>
<dbReference type="InterPro" id="IPR028202">
    <property type="entry name" value="Reductase_C"/>
</dbReference>
<evidence type="ECO:0000256" key="1">
    <source>
        <dbReference type="ARBA" id="ARBA00001974"/>
    </source>
</evidence>
<dbReference type="SUPFAM" id="SSF51905">
    <property type="entry name" value="FAD/NAD(P)-binding domain"/>
    <property type="match status" value="1"/>
</dbReference>
<dbReference type="Pfam" id="PF14759">
    <property type="entry name" value="Reductase_C"/>
    <property type="match status" value="1"/>
</dbReference>
<dbReference type="GO" id="GO:0016651">
    <property type="term" value="F:oxidoreductase activity, acting on NAD(P)H"/>
    <property type="evidence" value="ECO:0007669"/>
    <property type="project" value="TreeGrafter"/>
</dbReference>
<dbReference type="InterPro" id="IPR023753">
    <property type="entry name" value="FAD/NAD-binding_dom"/>
</dbReference>
<feature type="domain" description="FAD/NAD(P)-binding" evidence="5">
    <location>
        <begin position="3"/>
        <end position="300"/>
    </location>
</feature>
<evidence type="ECO:0000259" key="6">
    <source>
        <dbReference type="Pfam" id="PF14759"/>
    </source>
</evidence>
<keyword evidence="4" id="KW-0560">Oxidoreductase</keyword>
<accession>A0A0R2U788</accession>
<name>A0A0R2U788_9GAMM</name>
<feature type="domain" description="Reductase C-terminal" evidence="6">
    <location>
        <begin position="319"/>
        <end position="396"/>
    </location>
</feature>
<evidence type="ECO:0000256" key="3">
    <source>
        <dbReference type="ARBA" id="ARBA00022827"/>
    </source>
</evidence>
<dbReference type="PRINTS" id="PR00411">
    <property type="entry name" value="PNDRDTASEI"/>
</dbReference>
<dbReference type="InterPro" id="IPR016156">
    <property type="entry name" value="FAD/NAD-linked_Rdtase_dimer_sf"/>
</dbReference>
<dbReference type="InterPro" id="IPR036188">
    <property type="entry name" value="FAD/NAD-bd_sf"/>
</dbReference>
<evidence type="ECO:0008006" key="9">
    <source>
        <dbReference type="Google" id="ProtNLM"/>
    </source>
</evidence>
<dbReference type="PANTHER" id="PTHR43557">
    <property type="entry name" value="APOPTOSIS-INDUCING FACTOR 1"/>
    <property type="match status" value="1"/>
</dbReference>
<dbReference type="PANTHER" id="PTHR43557:SF2">
    <property type="entry name" value="RIESKE DOMAIN-CONTAINING PROTEIN-RELATED"/>
    <property type="match status" value="1"/>
</dbReference>
<dbReference type="PRINTS" id="PR00368">
    <property type="entry name" value="FADPNR"/>
</dbReference>
<proteinExistence type="predicted"/>
<keyword evidence="3" id="KW-0274">FAD</keyword>
<evidence type="ECO:0000256" key="2">
    <source>
        <dbReference type="ARBA" id="ARBA00022630"/>
    </source>
</evidence>
<gene>
    <name evidence="7" type="ORF">ABS10_01310</name>
</gene>
<evidence type="ECO:0000259" key="5">
    <source>
        <dbReference type="Pfam" id="PF07992"/>
    </source>
</evidence>
<comment type="caution">
    <text evidence="7">The sequence shown here is derived from an EMBL/GenBank/DDBJ whole genome shotgun (WGS) entry which is preliminary data.</text>
</comment>
<dbReference type="STRING" id="1655612.ABS10_01310"/>
<sequence length="407" mass="44812">MSKVIIIGGGHAGANVAFSLRKDGFEGEIDIFSNEDFLPYHRPPLSKEFLKKNIEIEKIFFKPDSFYREQNITFHPNASVVYIDTTVKEISTHSSNYAFDYLVFATGSSPRLLPMTNADAKNLFYLRKITDVLEIHSQLDSVKDIVLIGGGYIGLEVASAMIELGANVTILEAEERILKRVTSPELSAFYQSFHEAKGVKVICNSRVSGLLAENQTINCVELESGEKIPTDAVLAGIGAIPNTRLAEDAGLDCNNGIVTDQYCRTANPYILAAGDCANSFNTLLNQNIRLESVPNALSQAKVVASSIVGNELYNKDLPWFWSDQYDLKLQMAGLSNGYDESIILGDIEAAEFIVCYGKAGYLAAVDSVNQSKQFMLFKRALSNGFKLEMSLIKNKDFQPESIFSGSN</sequence>
<organism evidence="7 8">
    <name type="scientific">SAR86 cluster bacterium BACL1 MAG-120820-bin45</name>
    <dbReference type="NCBI Taxonomy" id="1655612"/>
    <lineage>
        <taxon>Bacteria</taxon>
        <taxon>Pseudomonadati</taxon>
        <taxon>Pseudomonadota</taxon>
        <taxon>Gammaproteobacteria</taxon>
        <taxon>SAR86 cluster</taxon>
    </lineage>
</organism>
<dbReference type="EMBL" id="LICS01000034">
    <property type="protein sequence ID" value="KRO95381.1"/>
    <property type="molecule type" value="Genomic_DNA"/>
</dbReference>
<dbReference type="SUPFAM" id="SSF55424">
    <property type="entry name" value="FAD/NAD-linked reductases, dimerisation (C-terminal) domain"/>
    <property type="match status" value="1"/>
</dbReference>
<reference evidence="7 8" key="1">
    <citation type="submission" date="2015-10" db="EMBL/GenBank/DDBJ databases">
        <title>Metagenome-Assembled Genomes uncover a global brackish microbiome.</title>
        <authorList>
            <person name="Hugerth L.W."/>
            <person name="Larsson J."/>
            <person name="Alneberg J."/>
            <person name="Lindh M.V."/>
            <person name="Legrand C."/>
            <person name="Pinhassi J."/>
            <person name="Andersson A.F."/>
        </authorList>
    </citation>
    <scope>NUCLEOTIDE SEQUENCE [LARGE SCALE GENOMIC DNA]</scope>
    <source>
        <strain evidence="7">BACL1 MAG-120820-bin45</strain>
    </source>
</reference>
<dbReference type="InterPro" id="IPR050446">
    <property type="entry name" value="FAD-oxidoreductase/Apoptosis"/>
</dbReference>
<comment type="cofactor">
    <cofactor evidence="1">
        <name>FAD</name>
        <dbReference type="ChEBI" id="CHEBI:57692"/>
    </cofactor>
</comment>
<evidence type="ECO:0000256" key="4">
    <source>
        <dbReference type="ARBA" id="ARBA00023002"/>
    </source>
</evidence>